<organism evidence="1">
    <name type="scientific">anaerobic digester metagenome</name>
    <dbReference type="NCBI Taxonomy" id="1263854"/>
    <lineage>
        <taxon>unclassified sequences</taxon>
        <taxon>metagenomes</taxon>
        <taxon>ecological metagenomes</taxon>
    </lineage>
</organism>
<dbReference type="AlphaFoldDB" id="A0A485M4X4"/>
<reference evidence="1" key="1">
    <citation type="submission" date="2019-03" db="EMBL/GenBank/DDBJ databases">
        <authorList>
            <person name="Hao L."/>
        </authorList>
    </citation>
    <scope>NUCLEOTIDE SEQUENCE</scope>
</reference>
<accession>A0A485M4X4</accession>
<sequence>MFIEFFYLLRQKGLLISPSGFLRLQQALHKGLIRSLDDFYCISRAIMIKSERHFDLYDRVFAHYFNGAELSEDFSAEIELAIQSMLEDWLKDPKMMAEFLGIDEETLSRLTPEELEDYFRKRLQDQTERHDGGNRWIGTGGTSPVGHSGFHPGGMRVGGTSQRKSAVKVALDRRYKDYTEDTRIGPSQISEAMRRLKHMQPAGPKDSLNIEKTIYQTMKNAGEIEIVFDRSLKDKLKVILMIDNGGFSMDPYVNVVQVLFNHAKNQFKDLKIFYFHNTIYSHVWEDPTRQYKVVFLEDFARYDPQTRLIIVGDASMAPYELFSRNGSIYYAARSGEPSIKRLEYLAKTFKHSVWLNPKYAYTWPHTQTIEAIGEIFPMFEITLGGLEKAVKHLTA</sequence>
<protein>
    <submittedName>
        <fullName evidence="1">VWA domain containing CoxE-like protein</fullName>
    </submittedName>
</protein>
<dbReference type="EMBL" id="CAADRM010000119">
    <property type="protein sequence ID" value="VFU16446.1"/>
    <property type="molecule type" value="Genomic_DNA"/>
</dbReference>
<dbReference type="PANTHER" id="PTHR39338">
    <property type="entry name" value="BLL5662 PROTEIN-RELATED"/>
    <property type="match status" value="1"/>
</dbReference>
<proteinExistence type="predicted"/>
<gene>
    <name evidence="1" type="ORF">SCFA_540047</name>
</gene>
<evidence type="ECO:0000313" key="1">
    <source>
        <dbReference type="EMBL" id="VFU16446.1"/>
    </source>
</evidence>
<name>A0A485M4X4_9ZZZZ</name>
<dbReference type="PANTHER" id="PTHR39338:SF7">
    <property type="entry name" value="BLL6692 PROTEIN"/>
    <property type="match status" value="1"/>
</dbReference>